<keyword evidence="6" id="KW-0813">Transport</keyword>
<dbReference type="PANTHER" id="PTHR12483:SF73">
    <property type="entry name" value="COPPER TRANSPORT PROTEIN CTR3"/>
    <property type="match status" value="1"/>
</dbReference>
<sequence>MDHSGMDMGASPTTAMDATMTGMSAASTTSAMSMDGMMGGCKISMLWNWYTVNSCFISSTWKVSSEGIFALSCIGVVLLVIALELVRRMQREYDRHIIRHAALNYTNDTIGAGAKKLSEDGAPSPIPVQIPRLNFGFNNASSRFARFLRPFNFRPTLVQQMVRGLLYMVQFGAAYFVMLLAMYYNGYIIICILIGAFLGFTLFGYDNLSPSGSHQETGTSCC</sequence>
<dbReference type="OrthoDB" id="161814at2759"/>
<dbReference type="HOGENOM" id="CLU_079690_0_1_1"/>
<evidence type="ECO:0000256" key="1">
    <source>
        <dbReference type="ARBA" id="ARBA00004141"/>
    </source>
</evidence>
<gene>
    <name evidence="7" type="ORF">H072_4161</name>
</gene>
<dbReference type="OMA" id="ENATVCC"/>
<evidence type="ECO:0000313" key="8">
    <source>
        <dbReference type="Proteomes" id="UP000015100"/>
    </source>
</evidence>
<evidence type="ECO:0000256" key="3">
    <source>
        <dbReference type="ARBA" id="ARBA00022692"/>
    </source>
</evidence>
<evidence type="ECO:0000256" key="5">
    <source>
        <dbReference type="ARBA" id="ARBA00023136"/>
    </source>
</evidence>
<proteinExistence type="inferred from homology"/>
<organism evidence="7 8">
    <name type="scientific">Dactylellina haptotyla (strain CBS 200.50)</name>
    <name type="common">Nematode-trapping fungus</name>
    <name type="synonym">Monacrosporium haptotylum</name>
    <dbReference type="NCBI Taxonomy" id="1284197"/>
    <lineage>
        <taxon>Eukaryota</taxon>
        <taxon>Fungi</taxon>
        <taxon>Dikarya</taxon>
        <taxon>Ascomycota</taxon>
        <taxon>Pezizomycotina</taxon>
        <taxon>Orbiliomycetes</taxon>
        <taxon>Orbiliales</taxon>
        <taxon>Orbiliaceae</taxon>
        <taxon>Dactylellina</taxon>
    </lineage>
</organism>
<dbReference type="eggNOG" id="KOG3386">
    <property type="taxonomic scope" value="Eukaryota"/>
</dbReference>
<dbReference type="GO" id="GO:0016020">
    <property type="term" value="C:membrane"/>
    <property type="evidence" value="ECO:0007669"/>
    <property type="project" value="UniProtKB-SubCell"/>
</dbReference>
<comment type="similarity">
    <text evidence="2 6">Belongs to the copper transporter (Ctr) (TC 1.A.56) family. SLC31A subfamily.</text>
</comment>
<dbReference type="STRING" id="1284197.S8BR28"/>
<dbReference type="Proteomes" id="UP000015100">
    <property type="component" value="Unassembled WGS sequence"/>
</dbReference>
<evidence type="ECO:0000256" key="6">
    <source>
        <dbReference type="RuleBase" id="RU367022"/>
    </source>
</evidence>
<dbReference type="Pfam" id="PF04145">
    <property type="entry name" value="Ctr"/>
    <property type="match status" value="1"/>
</dbReference>
<evidence type="ECO:0000313" key="7">
    <source>
        <dbReference type="EMBL" id="EPS41883.1"/>
    </source>
</evidence>
<protein>
    <recommendedName>
        <fullName evidence="6">Copper transport protein</fullName>
    </recommendedName>
</protein>
<comment type="caution">
    <text evidence="7">The sequence shown here is derived from an EMBL/GenBank/DDBJ whole genome shotgun (WGS) entry which is preliminary data.</text>
</comment>
<feature type="transmembrane region" description="Helical" evidence="6">
    <location>
        <begin position="187"/>
        <end position="205"/>
    </location>
</feature>
<accession>S8BR28</accession>
<comment type="subcellular location">
    <subcellularLocation>
        <location evidence="1 6">Membrane</location>
        <topology evidence="1 6">Multi-pass membrane protein</topology>
    </subcellularLocation>
</comment>
<evidence type="ECO:0000256" key="4">
    <source>
        <dbReference type="ARBA" id="ARBA00022989"/>
    </source>
</evidence>
<dbReference type="GO" id="GO:0005375">
    <property type="term" value="F:copper ion transmembrane transporter activity"/>
    <property type="evidence" value="ECO:0007669"/>
    <property type="project" value="UniProtKB-UniRule"/>
</dbReference>
<reference evidence="8" key="2">
    <citation type="submission" date="2013-04" db="EMBL/GenBank/DDBJ databases">
        <title>Genomic mechanisms accounting for the adaptation to parasitism in nematode-trapping fungi.</title>
        <authorList>
            <person name="Ahren D.G."/>
        </authorList>
    </citation>
    <scope>NUCLEOTIDE SEQUENCE [LARGE SCALE GENOMIC DNA]</scope>
    <source>
        <strain evidence="8">CBS 200.50</strain>
    </source>
</reference>
<dbReference type="EMBL" id="AQGS01000136">
    <property type="protein sequence ID" value="EPS41883.1"/>
    <property type="molecule type" value="Genomic_DNA"/>
</dbReference>
<evidence type="ECO:0000256" key="2">
    <source>
        <dbReference type="ARBA" id="ARBA00006921"/>
    </source>
</evidence>
<keyword evidence="6" id="KW-0406">Ion transport</keyword>
<name>S8BR28_DACHA</name>
<keyword evidence="4 6" id="KW-1133">Transmembrane helix</keyword>
<reference evidence="7 8" key="1">
    <citation type="journal article" date="2013" name="PLoS Genet.">
        <title>Genomic mechanisms accounting for the adaptation to parasitism in nematode-trapping fungi.</title>
        <authorList>
            <person name="Meerupati T."/>
            <person name="Andersson K.M."/>
            <person name="Friman E."/>
            <person name="Kumar D."/>
            <person name="Tunlid A."/>
            <person name="Ahren D."/>
        </authorList>
    </citation>
    <scope>NUCLEOTIDE SEQUENCE [LARGE SCALE GENOMIC DNA]</scope>
    <source>
        <strain evidence="7 8">CBS 200.50</strain>
    </source>
</reference>
<dbReference type="PANTHER" id="PTHR12483">
    <property type="entry name" value="SOLUTE CARRIER FAMILY 31 COPPER TRANSPORTERS"/>
    <property type="match status" value="1"/>
</dbReference>
<keyword evidence="3 6" id="KW-0812">Transmembrane</keyword>
<keyword evidence="6" id="KW-0187">Copper transport</keyword>
<keyword evidence="6" id="KW-0186">Copper</keyword>
<dbReference type="AlphaFoldDB" id="S8BR28"/>
<dbReference type="InterPro" id="IPR007274">
    <property type="entry name" value="Cop_transporter"/>
</dbReference>
<keyword evidence="8" id="KW-1185">Reference proteome</keyword>
<feature type="transmembrane region" description="Helical" evidence="6">
    <location>
        <begin position="68"/>
        <end position="86"/>
    </location>
</feature>
<keyword evidence="5 6" id="KW-0472">Membrane</keyword>